<dbReference type="SUPFAM" id="SSF56194">
    <property type="entry name" value="Uridine diphospho-N-Acetylenolpyruvylglucosamine reductase, MurB, C-terminal domain"/>
    <property type="match status" value="1"/>
</dbReference>
<dbReference type="Proteomes" id="UP001595886">
    <property type="component" value="Unassembled WGS sequence"/>
</dbReference>
<evidence type="ECO:0000256" key="11">
    <source>
        <dbReference type="ARBA" id="ARBA00022827"/>
    </source>
</evidence>
<proteinExistence type="inferred from homology"/>
<comment type="function">
    <text evidence="2 20">Cell wall formation.</text>
</comment>
<dbReference type="Gene3D" id="3.30.465.10">
    <property type="match status" value="1"/>
</dbReference>
<evidence type="ECO:0000256" key="2">
    <source>
        <dbReference type="ARBA" id="ARBA00003921"/>
    </source>
</evidence>
<comment type="catalytic activity">
    <reaction evidence="19 20">
        <text>UDP-N-acetyl-alpha-D-muramate + NADP(+) = UDP-N-acetyl-3-O-(1-carboxyvinyl)-alpha-D-glucosamine + NADPH + H(+)</text>
        <dbReference type="Rhea" id="RHEA:12248"/>
        <dbReference type="ChEBI" id="CHEBI:15378"/>
        <dbReference type="ChEBI" id="CHEBI:57783"/>
        <dbReference type="ChEBI" id="CHEBI:58349"/>
        <dbReference type="ChEBI" id="CHEBI:68483"/>
        <dbReference type="ChEBI" id="CHEBI:70757"/>
        <dbReference type="EC" id="1.3.1.98"/>
    </reaction>
</comment>
<keyword evidence="11 20" id="KW-0274">FAD</keyword>
<keyword evidence="14 20" id="KW-0573">Peptidoglycan synthesis</keyword>
<organism evidence="22 23">
    <name type="scientific">Dokdonella ginsengisoli</name>
    <dbReference type="NCBI Taxonomy" id="363846"/>
    <lineage>
        <taxon>Bacteria</taxon>
        <taxon>Pseudomonadati</taxon>
        <taxon>Pseudomonadota</taxon>
        <taxon>Gammaproteobacteria</taxon>
        <taxon>Lysobacterales</taxon>
        <taxon>Rhodanobacteraceae</taxon>
        <taxon>Dokdonella</taxon>
    </lineage>
</organism>
<evidence type="ECO:0000256" key="16">
    <source>
        <dbReference type="ARBA" id="ARBA00023306"/>
    </source>
</evidence>
<keyword evidence="8 20" id="KW-0963">Cytoplasm</keyword>
<dbReference type="InterPro" id="IPR016167">
    <property type="entry name" value="FAD-bd_PCMH_sub1"/>
</dbReference>
<dbReference type="InterPro" id="IPR011601">
    <property type="entry name" value="MurB_C"/>
</dbReference>
<dbReference type="EC" id="1.3.1.98" evidence="6 20"/>
<evidence type="ECO:0000256" key="4">
    <source>
        <dbReference type="ARBA" id="ARBA00004752"/>
    </source>
</evidence>
<evidence type="ECO:0000256" key="8">
    <source>
        <dbReference type="ARBA" id="ARBA00022490"/>
    </source>
</evidence>
<dbReference type="InterPro" id="IPR006094">
    <property type="entry name" value="Oxid_FAD_bind_N"/>
</dbReference>
<gene>
    <name evidence="20 22" type="primary">murB</name>
    <name evidence="22" type="ORF">ACFO6Q_13530</name>
</gene>
<dbReference type="InterPro" id="IPR036635">
    <property type="entry name" value="MurB_C_sf"/>
</dbReference>
<dbReference type="GO" id="GO:0008762">
    <property type="term" value="F:UDP-N-acetylmuramate dehydrogenase activity"/>
    <property type="evidence" value="ECO:0007669"/>
    <property type="project" value="UniProtKB-EC"/>
</dbReference>
<dbReference type="PANTHER" id="PTHR21071:SF4">
    <property type="entry name" value="UDP-N-ACETYLENOLPYRUVOYLGLUCOSAMINE REDUCTASE"/>
    <property type="match status" value="1"/>
</dbReference>
<evidence type="ECO:0000256" key="12">
    <source>
        <dbReference type="ARBA" id="ARBA00022857"/>
    </source>
</evidence>
<dbReference type="Pfam" id="PF01565">
    <property type="entry name" value="FAD_binding_4"/>
    <property type="match status" value="1"/>
</dbReference>
<dbReference type="NCBIfam" id="TIGR00179">
    <property type="entry name" value="murB"/>
    <property type="match status" value="1"/>
</dbReference>
<evidence type="ECO:0000256" key="19">
    <source>
        <dbReference type="ARBA" id="ARBA00048914"/>
    </source>
</evidence>
<dbReference type="Gene3D" id="3.90.78.10">
    <property type="entry name" value="UDP-N-acetylenolpyruvoylglucosamine reductase, C-terminal domain"/>
    <property type="match status" value="1"/>
</dbReference>
<evidence type="ECO:0000256" key="10">
    <source>
        <dbReference type="ARBA" id="ARBA00022630"/>
    </source>
</evidence>
<protein>
    <recommendedName>
        <fullName evidence="7 20">UDP-N-acetylenolpyruvoylglucosamine reductase</fullName>
        <ecNumber evidence="6 20">1.3.1.98</ecNumber>
    </recommendedName>
    <alternativeName>
        <fullName evidence="18 20">UDP-N-acetylmuramate dehydrogenase</fullName>
    </alternativeName>
</protein>
<comment type="similarity">
    <text evidence="5 20">Belongs to the MurB family.</text>
</comment>
<dbReference type="SUPFAM" id="SSF56176">
    <property type="entry name" value="FAD-binding/transporter-associated domain-like"/>
    <property type="match status" value="1"/>
</dbReference>
<evidence type="ECO:0000256" key="20">
    <source>
        <dbReference type="HAMAP-Rule" id="MF_00037"/>
    </source>
</evidence>
<keyword evidence="16 20" id="KW-0131">Cell cycle</keyword>
<dbReference type="InterPro" id="IPR003170">
    <property type="entry name" value="MurB"/>
</dbReference>
<dbReference type="PROSITE" id="PS51387">
    <property type="entry name" value="FAD_PCMH"/>
    <property type="match status" value="1"/>
</dbReference>
<reference evidence="23" key="1">
    <citation type="journal article" date="2019" name="Int. J. Syst. Evol. Microbiol.">
        <title>The Global Catalogue of Microorganisms (GCM) 10K type strain sequencing project: providing services to taxonomists for standard genome sequencing and annotation.</title>
        <authorList>
            <consortium name="The Broad Institute Genomics Platform"/>
            <consortium name="The Broad Institute Genome Sequencing Center for Infectious Disease"/>
            <person name="Wu L."/>
            <person name="Ma J."/>
        </authorList>
    </citation>
    <scope>NUCLEOTIDE SEQUENCE [LARGE SCALE GENOMIC DNA]</scope>
    <source>
        <strain evidence="23">CCUG 30340</strain>
    </source>
</reference>
<comment type="cofactor">
    <cofactor evidence="1 20">
        <name>FAD</name>
        <dbReference type="ChEBI" id="CHEBI:57692"/>
    </cofactor>
</comment>
<keyword evidence="9 20" id="KW-0132">Cell division</keyword>
<dbReference type="EMBL" id="JBHSHD010000010">
    <property type="protein sequence ID" value="MFC4821350.1"/>
    <property type="molecule type" value="Genomic_DNA"/>
</dbReference>
<dbReference type="PANTHER" id="PTHR21071">
    <property type="entry name" value="UDP-N-ACETYLENOLPYRUVOYLGLUCOSAMINE REDUCTASE"/>
    <property type="match status" value="1"/>
</dbReference>
<evidence type="ECO:0000256" key="15">
    <source>
        <dbReference type="ARBA" id="ARBA00023002"/>
    </source>
</evidence>
<dbReference type="InterPro" id="IPR036318">
    <property type="entry name" value="FAD-bd_PCMH-like_sf"/>
</dbReference>
<feature type="active site" description="Proton donor" evidence="20">
    <location>
        <position position="250"/>
    </location>
</feature>
<name>A0ABV9QVF8_9GAMM</name>
<dbReference type="InterPro" id="IPR016169">
    <property type="entry name" value="FAD-bd_PCMH_sub2"/>
</dbReference>
<sequence>MAGTDTALAHGDGYTIVEHASLAGRNTFRVPATAQLLIDVRKPAALAELFGYAALKSQPLLVLGEGSNVLFTRDWPGIVLAIAARGIAVLEDRGDDARVRVEAGESWNDFVRWSLAHGFAGLENLVLIPGTVGAAPIQNIGAYGVEVREFIAGVEAWDRREARLVRLDNDQCAFGYRDSRFKRERERYVVTAVEFDLPRERALRLDYAGVREELAALGMAEPTPSNVAEAIARLRTRKLPNPALIGNAGSFFKNPLVTADEAQRLRRDHPDLPAWPAGDGGAKLSAAWLIESLGFKGERAGDAGVSERHALVLVNHGRASGAEIWALAERIRGEVRARYGVLLEPEPLVI</sequence>
<evidence type="ECO:0000256" key="3">
    <source>
        <dbReference type="ARBA" id="ARBA00004496"/>
    </source>
</evidence>
<keyword evidence="12 20" id="KW-0521">NADP</keyword>
<evidence type="ECO:0000313" key="22">
    <source>
        <dbReference type="EMBL" id="MFC4821350.1"/>
    </source>
</evidence>
<keyword evidence="13 20" id="KW-0133">Cell shape</keyword>
<evidence type="ECO:0000256" key="14">
    <source>
        <dbReference type="ARBA" id="ARBA00022984"/>
    </source>
</evidence>
<accession>A0ABV9QVF8</accession>
<evidence type="ECO:0000256" key="6">
    <source>
        <dbReference type="ARBA" id="ARBA00012518"/>
    </source>
</evidence>
<dbReference type="InterPro" id="IPR016166">
    <property type="entry name" value="FAD-bd_PCMH"/>
</dbReference>
<dbReference type="RefSeq" id="WP_380021633.1">
    <property type="nucleotide sequence ID" value="NZ_JBHSHD010000010.1"/>
</dbReference>
<evidence type="ECO:0000256" key="5">
    <source>
        <dbReference type="ARBA" id="ARBA00010485"/>
    </source>
</evidence>
<comment type="pathway">
    <text evidence="4 20">Cell wall biogenesis; peptidoglycan biosynthesis.</text>
</comment>
<dbReference type="Pfam" id="PF02873">
    <property type="entry name" value="MurB_C"/>
    <property type="match status" value="1"/>
</dbReference>
<dbReference type="HAMAP" id="MF_00037">
    <property type="entry name" value="MurB"/>
    <property type="match status" value="1"/>
</dbReference>
<comment type="caution">
    <text evidence="22">The sequence shown here is derived from an EMBL/GenBank/DDBJ whole genome shotgun (WGS) entry which is preliminary data.</text>
</comment>
<evidence type="ECO:0000256" key="1">
    <source>
        <dbReference type="ARBA" id="ARBA00001974"/>
    </source>
</evidence>
<evidence type="ECO:0000256" key="7">
    <source>
        <dbReference type="ARBA" id="ARBA00015188"/>
    </source>
</evidence>
<evidence type="ECO:0000256" key="18">
    <source>
        <dbReference type="ARBA" id="ARBA00031026"/>
    </source>
</evidence>
<evidence type="ECO:0000259" key="21">
    <source>
        <dbReference type="PROSITE" id="PS51387"/>
    </source>
</evidence>
<evidence type="ECO:0000256" key="17">
    <source>
        <dbReference type="ARBA" id="ARBA00023316"/>
    </source>
</evidence>
<evidence type="ECO:0000256" key="9">
    <source>
        <dbReference type="ARBA" id="ARBA00022618"/>
    </source>
</evidence>
<evidence type="ECO:0000313" key="23">
    <source>
        <dbReference type="Proteomes" id="UP001595886"/>
    </source>
</evidence>
<dbReference type="NCBIfam" id="NF010478">
    <property type="entry name" value="PRK13903.1"/>
    <property type="match status" value="1"/>
</dbReference>
<keyword evidence="15 20" id="KW-0560">Oxidoreductase</keyword>
<evidence type="ECO:0000256" key="13">
    <source>
        <dbReference type="ARBA" id="ARBA00022960"/>
    </source>
</evidence>
<keyword evidence="23" id="KW-1185">Reference proteome</keyword>
<keyword evidence="10 20" id="KW-0285">Flavoprotein</keyword>
<feature type="active site" evidence="20">
    <location>
        <position position="177"/>
    </location>
</feature>
<keyword evidence="17 20" id="KW-0961">Cell wall biogenesis/degradation</keyword>
<dbReference type="Gene3D" id="3.30.43.10">
    <property type="entry name" value="Uridine Diphospho-n-acetylenolpyruvylglucosamine Reductase, domain 2"/>
    <property type="match status" value="1"/>
</dbReference>
<dbReference type="NCBIfam" id="NF000755">
    <property type="entry name" value="PRK00046.1"/>
    <property type="match status" value="1"/>
</dbReference>
<feature type="domain" description="FAD-binding PCMH-type" evidence="21">
    <location>
        <begin position="29"/>
        <end position="200"/>
    </location>
</feature>
<comment type="subcellular location">
    <subcellularLocation>
        <location evidence="3 20">Cytoplasm</location>
    </subcellularLocation>
</comment>
<feature type="active site" evidence="20">
    <location>
        <position position="346"/>
    </location>
</feature>